<sequence length="597" mass="67280">MRFNRINIILLAGFLALWGCAKKVQTELKEPVEETGPRLKLGKVTFVGNAVFTQGQLTGKMTSQRGQRFDDFTFQQDLRKIIYMYQKKGFLEAKFQNREQRVNLEAQEIDYTLTISEGQLSAIGQIQFQGNSLYSDSVLLSLLKVKSGDALNLAAVKQTSSGIVALYAEKGYLYATVKDTIMKTEDGHVSNIVYRIAEGRQVFIGLIGIKGNKRVSQKVIKREMNLSSGEVLMPSRVYQNQQRVYSLGLFTEVRFEMEGLTEKSDTVNLLLFVKEDKNSWYGFNFGYQQPDRVQLGLEWGSDNIFGNLQKITLKTDIGYGLGKTDGLHPYTNDYYLDYLEPYFLSLPLKASGSIYYKRQRDEASYWSPLSRLGGEAKVGKSITRILQVYLGYKYEFLEETTTTTSDVFVSATADNRDDIFNPTRGYNVSARLDQAGSVLGGSNDYRKSTGETAFYHNLGRSFILAWHAKASGIYTFNRVGPVPIQERLKLGGAMNLRGYAQDEIYADTFSTVNMLVNGNLELRVPVYKMFGACLFVDAGNVWADIESVKWKQYHGGTGLGLRFYTPIGPVRLDYAIKTEGRMELKGGLIYINLGHAF</sequence>
<feature type="domain" description="POTRA" evidence="7">
    <location>
        <begin position="123"/>
        <end position="199"/>
    </location>
</feature>
<evidence type="ECO:0000256" key="2">
    <source>
        <dbReference type="ARBA" id="ARBA00022692"/>
    </source>
</evidence>
<dbReference type="InterPro" id="IPR010827">
    <property type="entry name" value="BamA/TamA_POTRA"/>
</dbReference>
<comment type="subcellular location">
    <subcellularLocation>
        <location evidence="1">Membrane</location>
    </subcellularLocation>
</comment>
<dbReference type="AlphaFoldDB" id="A0A933I9Y5"/>
<evidence type="ECO:0000313" key="9">
    <source>
        <dbReference type="Proteomes" id="UP000736328"/>
    </source>
</evidence>
<evidence type="ECO:0000256" key="3">
    <source>
        <dbReference type="ARBA" id="ARBA00022729"/>
    </source>
</evidence>
<keyword evidence="2" id="KW-0812">Transmembrane</keyword>
<dbReference type="InterPro" id="IPR039910">
    <property type="entry name" value="D15-like"/>
</dbReference>
<evidence type="ECO:0000259" key="7">
    <source>
        <dbReference type="Pfam" id="PF07244"/>
    </source>
</evidence>
<dbReference type="Gene3D" id="2.40.160.50">
    <property type="entry name" value="membrane protein fhac: a member of the omp85/tpsb transporter family"/>
    <property type="match status" value="1"/>
</dbReference>
<name>A0A933I9Y5_UNCT6</name>
<keyword evidence="3" id="KW-0732">Signal</keyword>
<comment type="caution">
    <text evidence="8">The sequence shown here is derived from an EMBL/GenBank/DDBJ whole genome shotgun (WGS) entry which is preliminary data.</text>
</comment>
<dbReference type="InterPro" id="IPR000184">
    <property type="entry name" value="Bac_surfAg_D15"/>
</dbReference>
<reference evidence="8" key="1">
    <citation type="submission" date="2020-07" db="EMBL/GenBank/DDBJ databases">
        <title>Huge and variable diversity of episymbiotic CPR bacteria and DPANN archaea in groundwater ecosystems.</title>
        <authorList>
            <person name="He C.Y."/>
            <person name="Keren R."/>
            <person name="Whittaker M."/>
            <person name="Farag I.F."/>
            <person name="Doudna J."/>
            <person name="Cate J.H.D."/>
            <person name="Banfield J.F."/>
        </authorList>
    </citation>
    <scope>NUCLEOTIDE SEQUENCE</scope>
    <source>
        <strain evidence="8">NC_groundwater_1520_Pr4_B-0.1um_53_5</strain>
    </source>
</reference>
<dbReference type="PANTHER" id="PTHR12815:SF47">
    <property type="entry name" value="TRANSLOCATION AND ASSEMBLY MODULE SUBUNIT TAMA"/>
    <property type="match status" value="1"/>
</dbReference>
<dbReference type="Pfam" id="PF01103">
    <property type="entry name" value="Omp85"/>
    <property type="match status" value="1"/>
</dbReference>
<feature type="domain" description="POTRA" evidence="7">
    <location>
        <begin position="40"/>
        <end position="118"/>
    </location>
</feature>
<protein>
    <submittedName>
        <fullName evidence="8">BamA/TamA family outer membrane protein</fullName>
    </submittedName>
</protein>
<evidence type="ECO:0000259" key="6">
    <source>
        <dbReference type="Pfam" id="PF01103"/>
    </source>
</evidence>
<evidence type="ECO:0000313" key="8">
    <source>
        <dbReference type="EMBL" id="MBI4726058.1"/>
    </source>
</evidence>
<keyword evidence="5" id="KW-0998">Cell outer membrane</keyword>
<gene>
    <name evidence="8" type="ORF">HY768_02335</name>
</gene>
<evidence type="ECO:0000256" key="5">
    <source>
        <dbReference type="ARBA" id="ARBA00023237"/>
    </source>
</evidence>
<feature type="domain" description="POTRA" evidence="7">
    <location>
        <begin position="204"/>
        <end position="275"/>
    </location>
</feature>
<keyword evidence="4" id="KW-0472">Membrane</keyword>
<proteinExistence type="predicted"/>
<evidence type="ECO:0000256" key="4">
    <source>
        <dbReference type="ARBA" id="ARBA00023136"/>
    </source>
</evidence>
<dbReference type="Proteomes" id="UP000736328">
    <property type="component" value="Unassembled WGS sequence"/>
</dbReference>
<dbReference type="GO" id="GO:0019867">
    <property type="term" value="C:outer membrane"/>
    <property type="evidence" value="ECO:0007669"/>
    <property type="project" value="InterPro"/>
</dbReference>
<dbReference type="PANTHER" id="PTHR12815">
    <property type="entry name" value="SORTING AND ASSEMBLY MACHINERY SAMM50 PROTEIN FAMILY MEMBER"/>
    <property type="match status" value="1"/>
</dbReference>
<dbReference type="EMBL" id="JACQXR010000028">
    <property type="protein sequence ID" value="MBI4726058.1"/>
    <property type="molecule type" value="Genomic_DNA"/>
</dbReference>
<organism evidence="8 9">
    <name type="scientific">candidate division TA06 bacterium</name>
    <dbReference type="NCBI Taxonomy" id="2250710"/>
    <lineage>
        <taxon>Bacteria</taxon>
        <taxon>Bacteria division TA06</taxon>
    </lineage>
</organism>
<dbReference type="Gene3D" id="3.10.20.310">
    <property type="entry name" value="membrane protein fhac"/>
    <property type="match status" value="3"/>
</dbReference>
<dbReference type="Pfam" id="PF07244">
    <property type="entry name" value="POTRA"/>
    <property type="match status" value="3"/>
</dbReference>
<feature type="domain" description="Bacterial surface antigen (D15)" evidence="6">
    <location>
        <begin position="303"/>
        <end position="597"/>
    </location>
</feature>
<accession>A0A933I9Y5</accession>
<evidence type="ECO:0000256" key="1">
    <source>
        <dbReference type="ARBA" id="ARBA00004370"/>
    </source>
</evidence>